<evidence type="ECO:0000256" key="2">
    <source>
        <dbReference type="ARBA" id="ARBA00023163"/>
    </source>
</evidence>
<keyword evidence="5" id="KW-1185">Reference proteome</keyword>
<dbReference type="Pfam" id="PF12833">
    <property type="entry name" value="HTH_18"/>
    <property type="match status" value="1"/>
</dbReference>
<keyword evidence="2" id="KW-0804">Transcription</keyword>
<evidence type="ECO:0000259" key="3">
    <source>
        <dbReference type="PROSITE" id="PS01124"/>
    </source>
</evidence>
<dbReference type="AlphaFoldDB" id="A0A5S5BXV2"/>
<dbReference type="GO" id="GO:0043565">
    <property type="term" value="F:sequence-specific DNA binding"/>
    <property type="evidence" value="ECO:0007669"/>
    <property type="project" value="InterPro"/>
</dbReference>
<dbReference type="InterPro" id="IPR053142">
    <property type="entry name" value="PchR_regulatory_protein"/>
</dbReference>
<gene>
    <name evidence="4" type="ORF">BD809_11029</name>
</gene>
<dbReference type="GO" id="GO:0003700">
    <property type="term" value="F:DNA-binding transcription factor activity"/>
    <property type="evidence" value="ECO:0007669"/>
    <property type="project" value="InterPro"/>
</dbReference>
<comment type="caution">
    <text evidence="4">The sequence shown here is derived from an EMBL/GenBank/DDBJ whole genome shotgun (WGS) entry which is preliminary data.</text>
</comment>
<feature type="domain" description="HTH araC/xylS-type" evidence="3">
    <location>
        <begin position="229"/>
        <end position="328"/>
    </location>
</feature>
<proteinExistence type="predicted"/>
<dbReference type="OrthoDB" id="1156172at2"/>
<dbReference type="EMBL" id="VNHU01000010">
    <property type="protein sequence ID" value="TYP70970.1"/>
    <property type="molecule type" value="Genomic_DNA"/>
</dbReference>
<dbReference type="PANTHER" id="PTHR47893">
    <property type="entry name" value="REGULATORY PROTEIN PCHR"/>
    <property type="match status" value="1"/>
</dbReference>
<sequence>MQQYSFDFSDLDKLSNYFRDQLDPEGTDVCIHFPPEIGEGYLSYYKISPDVYLLINNYKANDDLEFIRNPINENDVILHFRKYALTHSLDNESIVSNYSDTYTPGNMRCMDATRGERVLIPKGAEIRSTMIVLKSSYTKSYFMKNNTTAQNLNTYIRHSHQFIDKFYLSYRQSVLFDQIVTPAYDTVENELYFVARGIHLLETFWKDIIKFDSDNSPFAINANQVGSIYKISHYLENNLFEPFVGVDQLAVMAHMSRTNFFNMFKEIHDQTPLEYFNNKRLESAYTMVFSEGLAVKEVMNMLNYSNSSKFRKAFYNKFNVFPDGLLSK</sequence>
<dbReference type="PROSITE" id="PS01124">
    <property type="entry name" value="HTH_ARAC_FAMILY_2"/>
    <property type="match status" value="1"/>
</dbReference>
<dbReference type="InterPro" id="IPR009057">
    <property type="entry name" value="Homeodomain-like_sf"/>
</dbReference>
<dbReference type="Gene3D" id="1.10.10.60">
    <property type="entry name" value="Homeodomain-like"/>
    <property type="match status" value="2"/>
</dbReference>
<evidence type="ECO:0000313" key="4">
    <source>
        <dbReference type="EMBL" id="TYP70970.1"/>
    </source>
</evidence>
<dbReference type="InterPro" id="IPR018060">
    <property type="entry name" value="HTH_AraC"/>
</dbReference>
<evidence type="ECO:0000313" key="5">
    <source>
        <dbReference type="Proteomes" id="UP000324376"/>
    </source>
</evidence>
<name>A0A5S5BXV2_9FLAO</name>
<dbReference type="PANTHER" id="PTHR47893:SF1">
    <property type="entry name" value="REGULATORY PROTEIN PCHR"/>
    <property type="match status" value="1"/>
</dbReference>
<dbReference type="RefSeq" id="WP_148783479.1">
    <property type="nucleotide sequence ID" value="NZ_VNHU01000010.1"/>
</dbReference>
<dbReference type="SUPFAM" id="SSF46689">
    <property type="entry name" value="Homeodomain-like"/>
    <property type="match status" value="1"/>
</dbReference>
<dbReference type="SMART" id="SM00342">
    <property type="entry name" value="HTH_ARAC"/>
    <property type="match status" value="1"/>
</dbReference>
<evidence type="ECO:0000256" key="1">
    <source>
        <dbReference type="ARBA" id="ARBA00023015"/>
    </source>
</evidence>
<dbReference type="Proteomes" id="UP000324376">
    <property type="component" value="Unassembled WGS sequence"/>
</dbReference>
<keyword evidence="4" id="KW-0238">DNA-binding</keyword>
<organism evidence="4 5">
    <name type="scientific">Aquimarina intermedia</name>
    <dbReference type="NCBI Taxonomy" id="350814"/>
    <lineage>
        <taxon>Bacteria</taxon>
        <taxon>Pseudomonadati</taxon>
        <taxon>Bacteroidota</taxon>
        <taxon>Flavobacteriia</taxon>
        <taxon>Flavobacteriales</taxon>
        <taxon>Flavobacteriaceae</taxon>
        <taxon>Aquimarina</taxon>
    </lineage>
</organism>
<accession>A0A5S5BXV2</accession>
<keyword evidence="1" id="KW-0805">Transcription regulation</keyword>
<reference evidence="4 5" key="1">
    <citation type="submission" date="2019-07" db="EMBL/GenBank/DDBJ databases">
        <title>Genomic Encyclopedia of Archaeal and Bacterial Type Strains, Phase II (KMG-II): from individual species to whole genera.</title>
        <authorList>
            <person name="Goeker M."/>
        </authorList>
    </citation>
    <scope>NUCLEOTIDE SEQUENCE [LARGE SCALE GENOMIC DNA]</scope>
    <source>
        <strain evidence="4 5">DSM 17527</strain>
    </source>
</reference>
<protein>
    <submittedName>
        <fullName evidence="4">AraC-like DNA-binding protein</fullName>
    </submittedName>
</protein>